<evidence type="ECO:0000313" key="2">
    <source>
        <dbReference type="EMBL" id="WUU58377.1"/>
    </source>
</evidence>
<evidence type="ECO:0000259" key="1">
    <source>
        <dbReference type="Pfam" id="PF13182"/>
    </source>
</evidence>
<gene>
    <name evidence="2" type="ORF">OIE82_34945</name>
</gene>
<name>A0ABZ1YGC5_9ACTN</name>
<organism evidence="2">
    <name type="scientific">Streptomyces althioticus</name>
    <dbReference type="NCBI Taxonomy" id="83380"/>
    <lineage>
        <taxon>Bacteria</taxon>
        <taxon>Bacillati</taxon>
        <taxon>Actinomycetota</taxon>
        <taxon>Actinomycetes</taxon>
        <taxon>Kitasatosporales</taxon>
        <taxon>Streptomycetaceae</taxon>
        <taxon>Streptomyces</taxon>
        <taxon>Streptomyces althioticus group</taxon>
    </lineage>
</organism>
<protein>
    <submittedName>
        <fullName evidence="2">DUF4007 family protein</fullName>
    </submittedName>
</protein>
<geneLocation type="plasmid" evidence="2">
    <name>unnamed1</name>
</geneLocation>
<reference evidence="2" key="1">
    <citation type="submission" date="2022-10" db="EMBL/GenBank/DDBJ databases">
        <title>The complete genomes of actinobacterial strains from the NBC collection.</title>
        <authorList>
            <person name="Joergensen T.S."/>
            <person name="Alvarez Arevalo M."/>
            <person name="Sterndorff E.B."/>
            <person name="Faurdal D."/>
            <person name="Vuksanovic O."/>
            <person name="Mourched A.-S."/>
            <person name="Charusanti P."/>
            <person name="Shaw S."/>
            <person name="Blin K."/>
            <person name="Weber T."/>
        </authorList>
    </citation>
    <scope>NUCLEOTIDE SEQUENCE [LARGE SCALE GENOMIC DNA]</scope>
    <source>
        <strain evidence="2">NBC 01686</strain>
        <plasmid evidence="2">unnamed1</plasmid>
    </source>
</reference>
<accession>A0ABZ1YGC5</accession>
<keyword evidence="2" id="KW-0614">Plasmid</keyword>
<dbReference type="EMBL" id="CP109208">
    <property type="protein sequence ID" value="WUU58377.1"/>
    <property type="molecule type" value="Genomic_DNA"/>
</dbReference>
<dbReference type="InterPro" id="IPR025248">
    <property type="entry name" value="DUF4007"/>
</dbReference>
<dbReference type="RefSeq" id="WP_266477981.1">
    <property type="nucleotide sequence ID" value="NZ_CP109208.1"/>
</dbReference>
<feature type="domain" description="DUF4007" evidence="1">
    <location>
        <begin position="13"/>
        <end position="318"/>
    </location>
</feature>
<dbReference type="Pfam" id="PF13182">
    <property type="entry name" value="DUF4007"/>
    <property type="match status" value="1"/>
</dbReference>
<sequence length="327" mass="35473">MSRSPLADCAPAFGQHHGYPPRFGWLLKAHNALQADPFAFQPRRRTDATVTFGVGSSMVGAIKFWARAFGLIAPAAGGGLEPTARGHWLLDEDGADPYLEDQASYWILHWWLLSAERCAVPTWYYLFAQGGRCRFTRAELRALVQRAAKDSGWRVPADNTLARDIACLVTMYAPAVASPDQPRATIEDVLASPFRDLGVLSTAPQTTFNRHDRSHELFVHRTAGRSAPDAAVAYACLSYAALADGGRPGGISLPRLATGTASPGRILLTDTGFLRKSLTRAARRWGLFDVVESPAGEDMLAYTEPPSALASRVLAAHYQRNSGPDAP</sequence>
<proteinExistence type="predicted"/>